<name>A0ABT2PKB8_9BURK</name>
<evidence type="ECO:0000313" key="1">
    <source>
        <dbReference type="EMBL" id="MCT9810680.1"/>
    </source>
</evidence>
<sequence length="62" mass="6435">MNQAQLAQPLGVTQSRVSAIEKWPGGGQPGSIYGSFAIARCRTGHTHSCSKPSTAFSAAHHG</sequence>
<dbReference type="InterPro" id="IPR010982">
    <property type="entry name" value="Lambda_DNA-bd_dom_sf"/>
</dbReference>
<keyword evidence="2" id="KW-1185">Reference proteome</keyword>
<dbReference type="RefSeq" id="WP_261500474.1">
    <property type="nucleotide sequence ID" value="NZ_JAODYH010000004.1"/>
</dbReference>
<comment type="caution">
    <text evidence="1">The sequence shown here is derived from an EMBL/GenBank/DDBJ whole genome shotgun (WGS) entry which is preliminary data.</text>
</comment>
<evidence type="ECO:0000313" key="2">
    <source>
        <dbReference type="Proteomes" id="UP001525968"/>
    </source>
</evidence>
<dbReference type="Proteomes" id="UP001525968">
    <property type="component" value="Unassembled WGS sequence"/>
</dbReference>
<proteinExistence type="predicted"/>
<protein>
    <submittedName>
        <fullName evidence="1">Uncharacterized protein</fullName>
    </submittedName>
</protein>
<dbReference type="SUPFAM" id="SSF47413">
    <property type="entry name" value="lambda repressor-like DNA-binding domains"/>
    <property type="match status" value="1"/>
</dbReference>
<gene>
    <name evidence="1" type="ORF">N0K08_08545</name>
</gene>
<accession>A0ABT2PKB8</accession>
<reference evidence="1 2" key="1">
    <citation type="submission" date="2022-09" db="EMBL/GenBank/DDBJ databases">
        <title>Draft genome of isolate Be4.</title>
        <authorList>
            <person name="Sanchez-Castro I."/>
            <person name="Martinez-Rodriguez P."/>
            <person name="Descostes M."/>
            <person name="Merroun M."/>
        </authorList>
    </citation>
    <scope>NUCLEOTIDE SEQUENCE [LARGE SCALE GENOMIC DNA]</scope>
    <source>
        <strain evidence="1 2">Be4</strain>
    </source>
</reference>
<dbReference type="EMBL" id="JAODYH010000004">
    <property type="protein sequence ID" value="MCT9810680.1"/>
    <property type="molecule type" value="Genomic_DNA"/>
</dbReference>
<organism evidence="1 2">
    <name type="scientific">Acidovorax bellezanensis</name>
    <dbReference type="NCBI Taxonomy" id="2976702"/>
    <lineage>
        <taxon>Bacteria</taxon>
        <taxon>Pseudomonadati</taxon>
        <taxon>Pseudomonadota</taxon>
        <taxon>Betaproteobacteria</taxon>
        <taxon>Burkholderiales</taxon>
        <taxon>Comamonadaceae</taxon>
        <taxon>Acidovorax</taxon>
    </lineage>
</organism>